<evidence type="ECO:0000256" key="3">
    <source>
        <dbReference type="ARBA" id="ARBA00023163"/>
    </source>
</evidence>
<keyword evidence="2 5" id="KW-0238">DNA-binding</keyword>
<dbReference type="RefSeq" id="WP_149678924.1">
    <property type="nucleotide sequence ID" value="NZ_FQZP01000030.1"/>
</dbReference>
<dbReference type="InterPro" id="IPR057727">
    <property type="entry name" value="WCX_dom"/>
</dbReference>
<name>A0A1M6H7V0_9FIRM</name>
<dbReference type="Pfam" id="PF13280">
    <property type="entry name" value="WYL"/>
    <property type="match status" value="1"/>
</dbReference>
<dbReference type="InterPro" id="IPR026881">
    <property type="entry name" value="WYL_dom"/>
</dbReference>
<dbReference type="Pfam" id="PF08279">
    <property type="entry name" value="HTH_11"/>
    <property type="match status" value="1"/>
</dbReference>
<dbReference type="PROSITE" id="PS52050">
    <property type="entry name" value="WYL"/>
    <property type="match status" value="1"/>
</dbReference>
<protein>
    <submittedName>
        <fullName evidence="5">Predicted DNA-binding transcriptional regulator YafY, contains an HTH and WYL domains</fullName>
    </submittedName>
</protein>
<feature type="domain" description="HTH deoR-type" evidence="4">
    <location>
        <begin position="2"/>
        <end position="59"/>
    </location>
</feature>
<evidence type="ECO:0000256" key="1">
    <source>
        <dbReference type="ARBA" id="ARBA00023015"/>
    </source>
</evidence>
<dbReference type="InterPro" id="IPR036390">
    <property type="entry name" value="WH_DNA-bd_sf"/>
</dbReference>
<dbReference type="OrthoDB" id="9815009at2"/>
<dbReference type="AlphaFoldDB" id="A0A1M6H7V0"/>
<dbReference type="Pfam" id="PF25583">
    <property type="entry name" value="WCX"/>
    <property type="match status" value="1"/>
</dbReference>
<keyword evidence="1" id="KW-0805">Transcription regulation</keyword>
<dbReference type="Proteomes" id="UP000324781">
    <property type="component" value="Unassembled WGS sequence"/>
</dbReference>
<dbReference type="PROSITE" id="PS00894">
    <property type="entry name" value="HTH_DEOR_1"/>
    <property type="match status" value="1"/>
</dbReference>
<proteinExistence type="predicted"/>
<evidence type="ECO:0000259" key="4">
    <source>
        <dbReference type="PROSITE" id="PS51000"/>
    </source>
</evidence>
<evidence type="ECO:0000256" key="2">
    <source>
        <dbReference type="ARBA" id="ARBA00023125"/>
    </source>
</evidence>
<dbReference type="PROSITE" id="PS51000">
    <property type="entry name" value="HTH_DEOR_2"/>
    <property type="match status" value="1"/>
</dbReference>
<dbReference type="InterPro" id="IPR036388">
    <property type="entry name" value="WH-like_DNA-bd_sf"/>
</dbReference>
<dbReference type="Gene3D" id="1.10.10.10">
    <property type="entry name" value="Winged helix-like DNA-binding domain superfamily/Winged helix DNA-binding domain"/>
    <property type="match status" value="1"/>
</dbReference>
<accession>A0A1M6H7V0</accession>
<dbReference type="InterPro" id="IPR028349">
    <property type="entry name" value="PafC-like"/>
</dbReference>
<dbReference type="PIRSF" id="PIRSF016838">
    <property type="entry name" value="PafC"/>
    <property type="match status" value="1"/>
</dbReference>
<evidence type="ECO:0000313" key="6">
    <source>
        <dbReference type="Proteomes" id="UP000324781"/>
    </source>
</evidence>
<dbReference type="PANTHER" id="PTHR34580">
    <property type="match status" value="1"/>
</dbReference>
<dbReference type="InterPro" id="IPR001034">
    <property type="entry name" value="DeoR_HTH"/>
</dbReference>
<dbReference type="InterPro" id="IPR018356">
    <property type="entry name" value="Tscrpt_reg_HTH_DeoR_CS"/>
</dbReference>
<dbReference type="InterPro" id="IPR051534">
    <property type="entry name" value="CBASS_pafABC_assoc_protein"/>
</dbReference>
<reference evidence="5 6" key="1">
    <citation type="submission" date="2016-11" db="EMBL/GenBank/DDBJ databases">
        <authorList>
            <person name="Varghese N."/>
            <person name="Submissions S."/>
        </authorList>
    </citation>
    <scope>NUCLEOTIDE SEQUENCE [LARGE SCALE GENOMIC DNA]</scope>
    <source>
        <strain evidence="5 6">DSM 19027</strain>
    </source>
</reference>
<dbReference type="GO" id="GO:0003677">
    <property type="term" value="F:DNA binding"/>
    <property type="evidence" value="ECO:0007669"/>
    <property type="project" value="UniProtKB-KW"/>
</dbReference>
<evidence type="ECO:0000313" key="5">
    <source>
        <dbReference type="EMBL" id="SHJ18209.1"/>
    </source>
</evidence>
<gene>
    <name evidence="5" type="ORF">SAMN05444373_10306</name>
</gene>
<dbReference type="GO" id="GO:0003700">
    <property type="term" value="F:DNA-binding transcription factor activity"/>
    <property type="evidence" value="ECO:0007669"/>
    <property type="project" value="InterPro"/>
</dbReference>
<keyword evidence="3" id="KW-0804">Transcription</keyword>
<organism evidence="5 6">
    <name type="scientific">Thermoclostridium caenicola</name>
    <dbReference type="NCBI Taxonomy" id="659425"/>
    <lineage>
        <taxon>Bacteria</taxon>
        <taxon>Bacillati</taxon>
        <taxon>Bacillota</taxon>
        <taxon>Clostridia</taxon>
        <taxon>Eubacteriales</taxon>
        <taxon>Oscillospiraceae</taxon>
        <taxon>Thermoclostridium</taxon>
    </lineage>
</organism>
<dbReference type="SUPFAM" id="SSF46785">
    <property type="entry name" value="Winged helix' DNA-binding domain"/>
    <property type="match status" value="1"/>
</dbReference>
<sequence>MKLDRMLSIITILLQKDKVTAPELAEKLEVSRRTIHRDIDAICRAGIPIITRQGGGGGIQIADGFRLDKSVLTVEELQQIITGLKSLGSVSETSHASQIERLIHRLSPGGEAVVSMQESILIDLASHYKGSLSEKISLIKSAISESRLISFTYYSDKGKTLRTIEPYYLAFKWSSWYVFGYCRTSNDFRLFKLNRMWHVEKLPNTYQRREIPPEKRDLDRHLHDQHRLTLLVDKELEYLLVDEYGPNFYETLEDGRLRAVISYTNRDYIVSWIMSMGEKAQVLEPEDIAQEIREKAKKMLTRYEQDKQLSCS</sequence>
<dbReference type="EMBL" id="FQZP01000030">
    <property type="protein sequence ID" value="SHJ18209.1"/>
    <property type="molecule type" value="Genomic_DNA"/>
</dbReference>
<keyword evidence="6" id="KW-1185">Reference proteome</keyword>
<dbReference type="InterPro" id="IPR013196">
    <property type="entry name" value="HTH_11"/>
</dbReference>
<dbReference type="PANTHER" id="PTHR34580:SF1">
    <property type="entry name" value="PROTEIN PAFC"/>
    <property type="match status" value="1"/>
</dbReference>